<dbReference type="CDD" id="cd05403">
    <property type="entry name" value="NT_KNTase_like"/>
    <property type="match status" value="1"/>
</dbReference>
<name>A0A2M7T782_9ACTN</name>
<dbReference type="CDD" id="cd00090">
    <property type="entry name" value="HTH_ARSR"/>
    <property type="match status" value="1"/>
</dbReference>
<dbReference type="EMBL" id="PFNG01000171">
    <property type="protein sequence ID" value="PIZ37468.1"/>
    <property type="molecule type" value="Genomic_DNA"/>
</dbReference>
<dbReference type="InterPro" id="IPR041633">
    <property type="entry name" value="Polbeta"/>
</dbReference>
<dbReference type="InterPro" id="IPR036388">
    <property type="entry name" value="WH-like_DNA-bd_sf"/>
</dbReference>
<dbReference type="AlphaFoldDB" id="A0A2M7T782"/>
<accession>A0A2M7T782</accession>
<dbReference type="Pfam" id="PF12840">
    <property type="entry name" value="HTH_20"/>
    <property type="match status" value="1"/>
</dbReference>
<comment type="caution">
    <text evidence="2">The sequence shown here is derived from an EMBL/GenBank/DDBJ whole genome shotgun (WGS) entry which is preliminary data.</text>
</comment>
<sequence length="193" mass="22379">MLYTFMPSKTRIKLLTLFLNHPDERFYYTDLYKRLDIAHSALQKELKKLVDVGLLETEKEANVRYCWVNKKFPIYEELKSIILKTVGLADVLHEKLAEIGHVDFAFIYGSVAKNLESARSDVDLMIIGDPDLDALNDVVSVAEKVLRRDVNYTVFGPEEWKERVHKKDSFVMDVLKNNKIFIIGGEDELRRIA</sequence>
<dbReference type="SUPFAM" id="SSF81301">
    <property type="entry name" value="Nucleotidyltransferase"/>
    <property type="match status" value="1"/>
</dbReference>
<dbReference type="Pfam" id="PF18765">
    <property type="entry name" value="Polbeta"/>
    <property type="match status" value="1"/>
</dbReference>
<feature type="domain" description="Polymerase beta nucleotidyltransferase" evidence="1">
    <location>
        <begin position="95"/>
        <end position="149"/>
    </location>
</feature>
<dbReference type="RefSeq" id="WP_286677558.1">
    <property type="nucleotide sequence ID" value="NZ_MNXI01000013.1"/>
</dbReference>
<proteinExistence type="predicted"/>
<dbReference type="Gene3D" id="1.10.10.10">
    <property type="entry name" value="Winged helix-like DNA-binding domain superfamily/Winged helix DNA-binding domain"/>
    <property type="match status" value="1"/>
</dbReference>
<evidence type="ECO:0000313" key="2">
    <source>
        <dbReference type="EMBL" id="PIZ37468.1"/>
    </source>
</evidence>
<dbReference type="SUPFAM" id="SSF46785">
    <property type="entry name" value="Winged helix' DNA-binding domain"/>
    <property type="match status" value="1"/>
</dbReference>
<dbReference type="InterPro" id="IPR043519">
    <property type="entry name" value="NT_sf"/>
</dbReference>
<organism evidence="2 3">
    <name type="scientific">Candidatus Aquicultor secundus</name>
    <dbReference type="NCBI Taxonomy" id="1973895"/>
    <lineage>
        <taxon>Bacteria</taxon>
        <taxon>Bacillati</taxon>
        <taxon>Actinomycetota</taxon>
        <taxon>Candidatus Aquicultoria</taxon>
        <taxon>Candidatus Aquicultorales</taxon>
        <taxon>Candidatus Aquicultoraceae</taxon>
        <taxon>Candidatus Aquicultor</taxon>
    </lineage>
</organism>
<gene>
    <name evidence="2" type="ORF">COY37_07280</name>
</gene>
<evidence type="ECO:0000313" key="3">
    <source>
        <dbReference type="Proteomes" id="UP000230956"/>
    </source>
</evidence>
<protein>
    <submittedName>
        <fullName evidence="2">DNA polymerase subunit beta</fullName>
    </submittedName>
</protein>
<dbReference type="Gene3D" id="3.30.460.10">
    <property type="entry name" value="Beta Polymerase, domain 2"/>
    <property type="match status" value="1"/>
</dbReference>
<evidence type="ECO:0000259" key="1">
    <source>
        <dbReference type="Pfam" id="PF18765"/>
    </source>
</evidence>
<dbReference type="InterPro" id="IPR011991">
    <property type="entry name" value="ArsR-like_HTH"/>
</dbReference>
<reference evidence="3" key="1">
    <citation type="submission" date="2017-09" db="EMBL/GenBank/DDBJ databases">
        <title>Depth-based differentiation of microbial function through sediment-hosted aquifers and enrichment of novel symbionts in the deep terrestrial subsurface.</title>
        <authorList>
            <person name="Probst A.J."/>
            <person name="Ladd B."/>
            <person name="Jarett J.K."/>
            <person name="Geller-Mcgrath D.E."/>
            <person name="Sieber C.M.K."/>
            <person name="Emerson J.B."/>
            <person name="Anantharaman K."/>
            <person name="Thomas B.C."/>
            <person name="Malmstrom R."/>
            <person name="Stieglmeier M."/>
            <person name="Klingl A."/>
            <person name="Woyke T."/>
            <person name="Ryan C.M."/>
            <person name="Banfield J.F."/>
        </authorList>
    </citation>
    <scope>NUCLEOTIDE SEQUENCE [LARGE SCALE GENOMIC DNA]</scope>
</reference>
<dbReference type="Proteomes" id="UP000230956">
    <property type="component" value="Unassembled WGS sequence"/>
</dbReference>
<dbReference type="InterPro" id="IPR036390">
    <property type="entry name" value="WH_DNA-bd_sf"/>
</dbReference>